<dbReference type="Gene3D" id="3.40.1170.60">
    <property type="match status" value="1"/>
</dbReference>
<dbReference type="PROSITE" id="PS50173">
    <property type="entry name" value="UMUC"/>
    <property type="match status" value="1"/>
</dbReference>
<dbReference type="EMBL" id="JZEX01000044">
    <property type="protein sequence ID" value="KKB13237.1"/>
    <property type="molecule type" value="Genomic_DNA"/>
</dbReference>
<evidence type="ECO:0000256" key="3">
    <source>
        <dbReference type="ARBA" id="ARBA00011245"/>
    </source>
</evidence>
<dbReference type="PATRIC" id="fig|443610.3.peg.3092"/>
<evidence type="ECO:0000256" key="7">
    <source>
        <dbReference type="ARBA" id="ARBA00049244"/>
    </source>
</evidence>
<dbReference type="Pfam" id="PF00817">
    <property type="entry name" value="IMS"/>
    <property type="match status" value="1"/>
</dbReference>
<evidence type="ECO:0000256" key="1">
    <source>
        <dbReference type="ARBA" id="ARBA00001946"/>
    </source>
</evidence>
<dbReference type="InterPro" id="IPR017961">
    <property type="entry name" value="DNA_pol_Y-fam_little_finger"/>
</dbReference>
<reference evidence="9 10" key="1">
    <citation type="submission" date="2015-03" db="EMBL/GenBank/DDBJ databases">
        <authorList>
            <person name="Hassan Y.I."/>
            <person name="Lepp D."/>
            <person name="Li X.-Z."/>
            <person name="Zhou T."/>
        </authorList>
    </citation>
    <scope>NUCLEOTIDE SEQUENCE [LARGE SCALE GENOMIC DNA]</scope>
    <source>
        <strain evidence="9 10">BD-c194</strain>
    </source>
</reference>
<dbReference type="InterPro" id="IPR043502">
    <property type="entry name" value="DNA/RNA_pol_sf"/>
</dbReference>
<protein>
    <recommendedName>
        <fullName evidence="4">DNA-directed DNA polymerase</fullName>
        <ecNumber evidence="4">2.7.7.7</ecNumber>
    </recommendedName>
</protein>
<keyword evidence="9" id="KW-0808">Transferase</keyword>
<comment type="similarity">
    <text evidence="2">Belongs to the DNA polymerase type-Y family.</text>
</comment>
<dbReference type="AlphaFoldDB" id="A0A0F5FYI0"/>
<dbReference type="InterPro" id="IPR001126">
    <property type="entry name" value="UmuC"/>
</dbReference>
<evidence type="ECO:0000259" key="8">
    <source>
        <dbReference type="PROSITE" id="PS50173"/>
    </source>
</evidence>
<proteinExistence type="inferred from homology"/>
<evidence type="ECO:0000256" key="6">
    <source>
        <dbReference type="ARBA" id="ARBA00025589"/>
    </source>
</evidence>
<evidence type="ECO:0000256" key="2">
    <source>
        <dbReference type="ARBA" id="ARBA00010945"/>
    </source>
</evidence>
<gene>
    <name evidence="9" type="ORF">VE25_03065</name>
</gene>
<evidence type="ECO:0000256" key="5">
    <source>
        <dbReference type="ARBA" id="ARBA00022763"/>
    </source>
</evidence>
<dbReference type="RefSeq" id="WP_046107123.1">
    <property type="nucleotide sequence ID" value="NZ_JZEX01000044.1"/>
</dbReference>
<dbReference type="InterPro" id="IPR043128">
    <property type="entry name" value="Rev_trsase/Diguanyl_cyclase"/>
</dbReference>
<comment type="function">
    <text evidence="6">Poorly processive, error-prone DNA polymerase involved in untargeted mutagenesis. Copies undamaged DNA at stalled replication forks, which arise in vivo from mismatched or misaligned primer ends. These misaligned primers can be extended by PolIV. Exhibits no 3'-5' exonuclease (proofreading) activity. May be involved in translesional synthesis, in conjunction with the beta clamp from PolIII.</text>
</comment>
<organism evidence="9 10">
    <name type="scientific">Devosia geojensis</name>
    <dbReference type="NCBI Taxonomy" id="443610"/>
    <lineage>
        <taxon>Bacteria</taxon>
        <taxon>Pseudomonadati</taxon>
        <taxon>Pseudomonadota</taxon>
        <taxon>Alphaproteobacteria</taxon>
        <taxon>Hyphomicrobiales</taxon>
        <taxon>Devosiaceae</taxon>
        <taxon>Devosia</taxon>
    </lineage>
</organism>
<evidence type="ECO:0000313" key="9">
    <source>
        <dbReference type="EMBL" id="KKB13237.1"/>
    </source>
</evidence>
<comment type="catalytic activity">
    <reaction evidence="7">
        <text>DNA(n) + a 2'-deoxyribonucleoside 5'-triphosphate = DNA(n+1) + diphosphate</text>
        <dbReference type="Rhea" id="RHEA:22508"/>
        <dbReference type="Rhea" id="RHEA-COMP:17339"/>
        <dbReference type="Rhea" id="RHEA-COMP:17340"/>
        <dbReference type="ChEBI" id="CHEBI:33019"/>
        <dbReference type="ChEBI" id="CHEBI:61560"/>
        <dbReference type="ChEBI" id="CHEBI:173112"/>
        <dbReference type="EC" id="2.7.7.7"/>
    </reaction>
</comment>
<sequence length="521" mass="57370">MKRYLSVWLPRWAIERRSGSIAVQMGNPLPPDEGRPLVLSDNAQSGARITATNPAAERQGLFAGMPVTDARAIYPALDVFPADSPGDVEALTRLALWCQRYSPFTRIEGEDGISLDITGCAHLLGGEEGLMDDLATRLECFGLTARLAIAPTLGAAWGAARHARDGRAVIAAGAVSQTLAPFPVAALRLEEATIVALEKLGLKHVGLLIGKPRGPLVARFGMTLVTRLDQALGHADESFGPLTPPPVYRAECRFAEPITLLADIEATVRHLSRELAEALYKAGKGARRIELVLYRVDGWFEALELRTSALSRDAAHLSRLICERLARIEDRAGFGFEAATLSAFDVERGDPQQQGLTTGAPGETAGDIAELLDRFANRFGPMSVTRFVPHQSYVPELAVKAVSVLEAVIGPQDWAAHTRHLQDDTPLARPILLFSRPEPVEVIFETPDHPPTRFTWRRFAHRIVRADGPERISPEWWSAAPGETRDYYRVEDEAGRRFWLYREGFYEKPGTPSWFIHGVFP</sequence>
<dbReference type="STRING" id="443610.VE25_03065"/>
<dbReference type="Proteomes" id="UP000033632">
    <property type="component" value="Unassembled WGS sequence"/>
</dbReference>
<dbReference type="Gene3D" id="3.30.70.270">
    <property type="match status" value="1"/>
</dbReference>
<feature type="domain" description="UmuC" evidence="8">
    <location>
        <begin position="22"/>
        <end position="116"/>
    </location>
</feature>
<comment type="caution">
    <text evidence="9">The sequence shown here is derived from an EMBL/GenBank/DDBJ whole genome shotgun (WGS) entry which is preliminary data.</text>
</comment>
<dbReference type="CDD" id="cd03468">
    <property type="entry name" value="PolY_like"/>
    <property type="match status" value="1"/>
</dbReference>
<dbReference type="Pfam" id="PF11799">
    <property type="entry name" value="IMS_C"/>
    <property type="match status" value="1"/>
</dbReference>
<evidence type="ECO:0000313" key="10">
    <source>
        <dbReference type="Proteomes" id="UP000033632"/>
    </source>
</evidence>
<comment type="subunit">
    <text evidence="3">Monomer.</text>
</comment>
<dbReference type="PANTHER" id="PTHR35369">
    <property type="entry name" value="BLR3025 PROTEIN-RELATED"/>
    <property type="match status" value="1"/>
</dbReference>
<name>A0A0F5FYI0_9HYPH</name>
<accession>A0A0F5FYI0</accession>
<keyword evidence="5" id="KW-0227">DNA damage</keyword>
<dbReference type="GO" id="GO:0016740">
    <property type="term" value="F:transferase activity"/>
    <property type="evidence" value="ECO:0007669"/>
    <property type="project" value="UniProtKB-KW"/>
</dbReference>
<dbReference type="InterPro" id="IPR050356">
    <property type="entry name" value="SulA_CellDiv_inhibitor"/>
</dbReference>
<dbReference type="GO" id="GO:0003684">
    <property type="term" value="F:damaged DNA binding"/>
    <property type="evidence" value="ECO:0007669"/>
    <property type="project" value="InterPro"/>
</dbReference>
<evidence type="ECO:0000256" key="4">
    <source>
        <dbReference type="ARBA" id="ARBA00012417"/>
    </source>
</evidence>
<dbReference type="SUPFAM" id="SSF56672">
    <property type="entry name" value="DNA/RNA polymerases"/>
    <property type="match status" value="1"/>
</dbReference>
<dbReference type="PANTHER" id="PTHR35369:SF2">
    <property type="entry name" value="BLR3025 PROTEIN"/>
    <property type="match status" value="1"/>
</dbReference>
<keyword evidence="10" id="KW-1185">Reference proteome</keyword>
<dbReference type="EC" id="2.7.7.7" evidence="4"/>
<comment type="cofactor">
    <cofactor evidence="1">
        <name>Mg(2+)</name>
        <dbReference type="ChEBI" id="CHEBI:18420"/>
    </cofactor>
</comment>
<dbReference type="GO" id="GO:0006281">
    <property type="term" value="P:DNA repair"/>
    <property type="evidence" value="ECO:0007669"/>
    <property type="project" value="InterPro"/>
</dbReference>